<keyword evidence="10" id="KW-1185">Reference proteome</keyword>
<reference evidence="9 10" key="1">
    <citation type="submission" date="2017-05" db="EMBL/GenBank/DDBJ databases">
        <authorList>
            <person name="Varghese N."/>
            <person name="Submissions S."/>
        </authorList>
    </citation>
    <scope>NUCLEOTIDE SEQUENCE [LARGE SCALE GENOMIC DNA]</scope>
    <source>
        <strain evidence="9 10">DSM 21342</strain>
    </source>
</reference>
<dbReference type="EMBL" id="FXSZ01000003">
    <property type="protein sequence ID" value="SMO55039.1"/>
    <property type="molecule type" value="Genomic_DNA"/>
</dbReference>
<feature type="transmembrane region" description="Helical" evidence="6">
    <location>
        <begin position="513"/>
        <end position="534"/>
    </location>
</feature>
<feature type="transmembrane region" description="Helical" evidence="6">
    <location>
        <begin position="30"/>
        <end position="52"/>
    </location>
</feature>
<feature type="transmembrane region" description="Helical" evidence="6">
    <location>
        <begin position="86"/>
        <end position="107"/>
    </location>
</feature>
<dbReference type="RefSeq" id="WP_142602655.1">
    <property type="nucleotide sequence ID" value="NZ_FXSZ01000003.1"/>
</dbReference>
<feature type="transmembrane region" description="Helical" evidence="6">
    <location>
        <begin position="458"/>
        <end position="477"/>
    </location>
</feature>
<evidence type="ECO:0000313" key="9">
    <source>
        <dbReference type="EMBL" id="SMO55039.1"/>
    </source>
</evidence>
<proteinExistence type="predicted"/>
<evidence type="ECO:0000256" key="1">
    <source>
        <dbReference type="ARBA" id="ARBA00004127"/>
    </source>
</evidence>
<evidence type="ECO:0000256" key="2">
    <source>
        <dbReference type="ARBA" id="ARBA00022692"/>
    </source>
</evidence>
<feature type="transmembrane region" description="Helical" evidence="6">
    <location>
        <begin position="275"/>
        <end position="297"/>
    </location>
</feature>
<feature type="transmembrane region" description="Helical" evidence="6">
    <location>
        <begin position="309"/>
        <end position="327"/>
    </location>
</feature>
<dbReference type="GO" id="GO:0008137">
    <property type="term" value="F:NADH dehydrogenase (ubiquinone) activity"/>
    <property type="evidence" value="ECO:0007669"/>
    <property type="project" value="InterPro"/>
</dbReference>
<feature type="transmembrane region" description="Helical" evidence="6">
    <location>
        <begin position="618"/>
        <end position="636"/>
    </location>
</feature>
<evidence type="ECO:0000256" key="3">
    <source>
        <dbReference type="ARBA" id="ARBA00022989"/>
    </source>
</evidence>
<dbReference type="GO" id="GO:0012505">
    <property type="term" value="C:endomembrane system"/>
    <property type="evidence" value="ECO:0007669"/>
    <property type="project" value="UniProtKB-SubCell"/>
</dbReference>
<sequence>MVESFAWLIPVLPLIGFLINGLGNKNIPKSLVGILGSATVLGAFIISLMIFFQVKADPSHGPFIVTLFDWFSVGTMKIAFSFQIDALSSIMLLIITGIGFLIHLYSIGYMHDDEDYARYFAYLNLFVFFMLLLVLGANYLIMFIGWEGVGLCSYLLIGFWFKNTEYASAAKKAFIMNRIGDLGFLIAMFMIFSTFGTLNYTEVFSQASTFSVGNGTLLTITLLLFVGAMGKSAQLPLYTWLPDAMAGPTPVSALIHAATMVTAGIYMIARSNILYALSPVSLAVVAGIGLATAIFAASIALTQNDIKKVLAYSTVSQLGYMFLGLGVGAFTGAFFHVLTHAFFKALLFLGAGSVIHAMSGEQDIRKMGGLKKHLPITYWTMLMGTIAISGIPPFSGFFSKDEILGHAFAISPTIWAIGVAGALMTAFYMFRMFYLTFHGEFRGTEKQLHHLHESPITITLPLIILAILSVVGGFVGVPEVLGGSHELGEFLAPVFAASASLVPHHHTPEMVEYILMLSSVIGVTISIGFAYYTYVSKKVVPAPDSVMREGMSKASYNKFYVDEIYDAVFKRPLDALSQVCYKVVDNAFIDGIVEGFGQLTRWSAGQVRLLQNGNVGSYLFMMVAGIILILVLNLLIF</sequence>
<feature type="transmembrane region" description="Helical" evidence="6">
    <location>
        <begin position="414"/>
        <end position="437"/>
    </location>
</feature>
<feature type="transmembrane region" description="Helical" evidence="6">
    <location>
        <begin position="333"/>
        <end position="355"/>
    </location>
</feature>
<dbReference type="Pfam" id="PF00662">
    <property type="entry name" value="Proton_antipo_N"/>
    <property type="match status" value="1"/>
</dbReference>
<feature type="transmembrane region" description="Helical" evidence="6">
    <location>
        <begin position="212"/>
        <end position="230"/>
    </location>
</feature>
<dbReference type="PANTHER" id="PTHR42829">
    <property type="entry name" value="NADH-UBIQUINONE OXIDOREDUCTASE CHAIN 5"/>
    <property type="match status" value="1"/>
</dbReference>
<evidence type="ECO:0000256" key="4">
    <source>
        <dbReference type="ARBA" id="ARBA00023136"/>
    </source>
</evidence>
<dbReference type="InterPro" id="IPR018393">
    <property type="entry name" value="NADHpl_OxRdtase_5_subgr"/>
</dbReference>
<keyword evidence="3 6" id="KW-1133">Transmembrane helix</keyword>
<protein>
    <submittedName>
        <fullName evidence="9">NADH dehydrogenase subunit L</fullName>
    </submittedName>
</protein>
<feature type="transmembrane region" description="Helical" evidence="6">
    <location>
        <begin position="251"/>
        <end position="269"/>
    </location>
</feature>
<dbReference type="InterPro" id="IPR001750">
    <property type="entry name" value="ND/Mrp_TM"/>
</dbReference>
<evidence type="ECO:0000256" key="5">
    <source>
        <dbReference type="RuleBase" id="RU000320"/>
    </source>
</evidence>
<keyword evidence="4 6" id="KW-0472">Membrane</keyword>
<feature type="transmembrane region" description="Helical" evidence="6">
    <location>
        <begin position="182"/>
        <end position="200"/>
    </location>
</feature>
<feature type="domain" description="NADH-Ubiquinone oxidoreductase (complex I) chain 5 N-terminal" evidence="8">
    <location>
        <begin position="70"/>
        <end position="120"/>
    </location>
</feature>
<feature type="transmembrane region" description="Helical" evidence="6">
    <location>
        <begin position="376"/>
        <end position="394"/>
    </location>
</feature>
<dbReference type="PRINTS" id="PR01434">
    <property type="entry name" value="NADHDHGNASE5"/>
</dbReference>
<accession>A0A521C6I2</accession>
<keyword evidence="2 5" id="KW-0812">Transmembrane</keyword>
<feature type="transmembrane region" description="Helical" evidence="6">
    <location>
        <begin position="119"/>
        <end position="137"/>
    </location>
</feature>
<gene>
    <name evidence="9" type="ORF">SAMN06265350_103266</name>
</gene>
<name>A0A521C6I2_9SPHI</name>
<dbReference type="Proteomes" id="UP000315971">
    <property type="component" value="Unassembled WGS sequence"/>
</dbReference>
<dbReference type="Pfam" id="PF00361">
    <property type="entry name" value="Proton_antipo_M"/>
    <property type="match status" value="1"/>
</dbReference>
<feature type="transmembrane region" description="Helical" evidence="6">
    <location>
        <begin position="6"/>
        <end position="23"/>
    </location>
</feature>
<dbReference type="PRINTS" id="PR01435">
    <property type="entry name" value="NPOXDRDTASE5"/>
</dbReference>
<dbReference type="OrthoDB" id="9807568at2"/>
<dbReference type="AlphaFoldDB" id="A0A521C6I2"/>
<dbReference type="PANTHER" id="PTHR42829:SF2">
    <property type="entry name" value="NADH-UBIQUINONE OXIDOREDUCTASE CHAIN 5"/>
    <property type="match status" value="1"/>
</dbReference>
<feature type="domain" description="NADH:quinone oxidoreductase/Mrp antiporter transmembrane" evidence="7">
    <location>
        <begin position="138"/>
        <end position="425"/>
    </location>
</feature>
<dbReference type="GO" id="GO:0016020">
    <property type="term" value="C:membrane"/>
    <property type="evidence" value="ECO:0007669"/>
    <property type="project" value="UniProtKB-SubCell"/>
</dbReference>
<evidence type="ECO:0000256" key="6">
    <source>
        <dbReference type="SAM" id="Phobius"/>
    </source>
</evidence>
<evidence type="ECO:0000259" key="7">
    <source>
        <dbReference type="Pfam" id="PF00361"/>
    </source>
</evidence>
<dbReference type="GO" id="GO:0003954">
    <property type="term" value="F:NADH dehydrogenase activity"/>
    <property type="evidence" value="ECO:0007669"/>
    <property type="project" value="TreeGrafter"/>
</dbReference>
<comment type="subcellular location">
    <subcellularLocation>
        <location evidence="1">Endomembrane system</location>
        <topology evidence="1">Multi-pass membrane protein</topology>
    </subcellularLocation>
    <subcellularLocation>
        <location evidence="5">Membrane</location>
        <topology evidence="5">Multi-pass membrane protein</topology>
    </subcellularLocation>
</comment>
<dbReference type="NCBIfam" id="TIGR01974">
    <property type="entry name" value="NDH_I_L"/>
    <property type="match status" value="1"/>
</dbReference>
<organism evidence="9 10">
    <name type="scientific">Solitalea koreensis</name>
    <dbReference type="NCBI Taxonomy" id="543615"/>
    <lineage>
        <taxon>Bacteria</taxon>
        <taxon>Pseudomonadati</taxon>
        <taxon>Bacteroidota</taxon>
        <taxon>Sphingobacteriia</taxon>
        <taxon>Sphingobacteriales</taxon>
        <taxon>Sphingobacteriaceae</taxon>
        <taxon>Solitalea</taxon>
    </lineage>
</organism>
<dbReference type="InterPro" id="IPR003945">
    <property type="entry name" value="NU5C-like"/>
</dbReference>
<evidence type="ECO:0000259" key="8">
    <source>
        <dbReference type="Pfam" id="PF00662"/>
    </source>
</evidence>
<evidence type="ECO:0000313" key="10">
    <source>
        <dbReference type="Proteomes" id="UP000315971"/>
    </source>
</evidence>
<dbReference type="GO" id="GO:0042773">
    <property type="term" value="P:ATP synthesis coupled electron transport"/>
    <property type="evidence" value="ECO:0007669"/>
    <property type="project" value="InterPro"/>
</dbReference>
<feature type="transmembrane region" description="Helical" evidence="6">
    <location>
        <begin position="143"/>
        <end position="161"/>
    </location>
</feature>
<dbReference type="InterPro" id="IPR001516">
    <property type="entry name" value="Proton_antipo_N"/>
</dbReference>
<dbReference type="Gene3D" id="1.20.5.2700">
    <property type="match status" value="1"/>
</dbReference>
<dbReference type="NCBIfam" id="NF005141">
    <property type="entry name" value="PRK06590.1"/>
    <property type="match status" value="1"/>
</dbReference>
<dbReference type="GO" id="GO:0015990">
    <property type="term" value="P:electron transport coupled proton transport"/>
    <property type="evidence" value="ECO:0007669"/>
    <property type="project" value="TreeGrafter"/>
</dbReference>